<reference evidence="5 6" key="1">
    <citation type="submission" date="2012-08" db="EMBL/GenBank/DDBJ databases">
        <title>Whole genome shotgun sequence of Kineosphaera limosa NBRC 100340.</title>
        <authorList>
            <person name="Yoshida I."/>
            <person name="Isaki S."/>
            <person name="Hosoyama A."/>
            <person name="Tsuchikane K."/>
            <person name="Katsumata H."/>
            <person name="Ando Y."/>
            <person name="Ohji S."/>
            <person name="Hamada M."/>
            <person name="Tamura T."/>
            <person name="Yamazoe A."/>
            <person name="Yamazaki S."/>
            <person name="Fujita N."/>
        </authorList>
    </citation>
    <scope>NUCLEOTIDE SEQUENCE [LARGE SCALE GENOMIC DNA]</scope>
    <source>
        <strain evidence="5 6">NBRC 100340</strain>
    </source>
</reference>
<dbReference type="EMBL" id="BAHD01000100">
    <property type="protein sequence ID" value="GAB98105.1"/>
    <property type="molecule type" value="Genomic_DNA"/>
</dbReference>
<dbReference type="InterPro" id="IPR018062">
    <property type="entry name" value="HTH_AraC-typ_CS"/>
</dbReference>
<protein>
    <submittedName>
        <fullName evidence="5">Putative transcriptional regulator</fullName>
    </submittedName>
</protein>
<feature type="domain" description="HTH araC/xylS-type" evidence="4">
    <location>
        <begin position="173"/>
        <end position="274"/>
    </location>
</feature>
<dbReference type="RefSeq" id="WP_006594637.1">
    <property type="nucleotide sequence ID" value="NZ_BAHD01000100.1"/>
</dbReference>
<dbReference type="Pfam" id="PF12833">
    <property type="entry name" value="HTH_18"/>
    <property type="match status" value="1"/>
</dbReference>
<evidence type="ECO:0000313" key="5">
    <source>
        <dbReference type="EMBL" id="GAB98105.1"/>
    </source>
</evidence>
<evidence type="ECO:0000256" key="1">
    <source>
        <dbReference type="ARBA" id="ARBA00023015"/>
    </source>
</evidence>
<dbReference type="Gene3D" id="1.10.10.60">
    <property type="entry name" value="Homeodomain-like"/>
    <property type="match status" value="1"/>
</dbReference>
<sequence length="284" mass="31455">MTAADVPEQIPDDIERAHLRDPADHAFAIARFDVAPELDELARRFWIPVWQVPAGKESPQRVLQYPVCLMVISGRYARFYGVMSGLSTTTLAGNGWAVGVMLQPAAGSLLTGHPVDVFTDRHVDLGEIGDLGRLIEPVRAAMSNDPAAPGSQAAARDLIEVALHDYLPVDEEGRLINAIVDAVESDPELLRVSALCERFDLTERSLQRLTQRRLGLSPKWLIRRRRLHEAAGRLRDPKIELAALAVDLGYTDQAHLTRDFRAATGLTPARFARRFTSEERPASK</sequence>
<accession>K6WFM8</accession>
<dbReference type="OrthoDB" id="2559672at2"/>
<keyword evidence="6" id="KW-1185">Reference proteome</keyword>
<evidence type="ECO:0000313" key="6">
    <source>
        <dbReference type="Proteomes" id="UP000008366"/>
    </source>
</evidence>
<evidence type="ECO:0000256" key="3">
    <source>
        <dbReference type="ARBA" id="ARBA00023163"/>
    </source>
</evidence>
<dbReference type="InterPro" id="IPR046532">
    <property type="entry name" value="DUF6597"/>
</dbReference>
<dbReference type="GO" id="GO:0003700">
    <property type="term" value="F:DNA-binding transcription factor activity"/>
    <property type="evidence" value="ECO:0007669"/>
    <property type="project" value="InterPro"/>
</dbReference>
<gene>
    <name evidence="5" type="ORF">KILIM_100_00150</name>
</gene>
<dbReference type="eggNOG" id="COG2207">
    <property type="taxonomic scope" value="Bacteria"/>
</dbReference>
<dbReference type="PANTHER" id="PTHR46796:SF15">
    <property type="entry name" value="BLL1074 PROTEIN"/>
    <property type="match status" value="1"/>
</dbReference>
<keyword evidence="3" id="KW-0804">Transcription</keyword>
<keyword evidence="1" id="KW-0805">Transcription regulation</keyword>
<dbReference type="InterPro" id="IPR009057">
    <property type="entry name" value="Homeodomain-like_sf"/>
</dbReference>
<dbReference type="PROSITE" id="PS00041">
    <property type="entry name" value="HTH_ARAC_FAMILY_1"/>
    <property type="match status" value="1"/>
</dbReference>
<comment type="caution">
    <text evidence="5">The sequence shown here is derived from an EMBL/GenBank/DDBJ whole genome shotgun (WGS) entry which is preliminary data.</text>
</comment>
<proteinExistence type="predicted"/>
<dbReference type="GO" id="GO:0043565">
    <property type="term" value="F:sequence-specific DNA binding"/>
    <property type="evidence" value="ECO:0007669"/>
    <property type="project" value="InterPro"/>
</dbReference>
<evidence type="ECO:0000256" key="2">
    <source>
        <dbReference type="ARBA" id="ARBA00023125"/>
    </source>
</evidence>
<dbReference type="AlphaFoldDB" id="K6WFM8"/>
<dbReference type="InterPro" id="IPR018060">
    <property type="entry name" value="HTH_AraC"/>
</dbReference>
<keyword evidence="2" id="KW-0238">DNA-binding</keyword>
<organism evidence="5 6">
    <name type="scientific">Kineosphaera limosa NBRC 100340</name>
    <dbReference type="NCBI Taxonomy" id="1184609"/>
    <lineage>
        <taxon>Bacteria</taxon>
        <taxon>Bacillati</taxon>
        <taxon>Actinomycetota</taxon>
        <taxon>Actinomycetes</taxon>
        <taxon>Micrococcales</taxon>
        <taxon>Dermatophilaceae</taxon>
        <taxon>Kineosphaera</taxon>
    </lineage>
</organism>
<dbReference type="PANTHER" id="PTHR46796">
    <property type="entry name" value="HTH-TYPE TRANSCRIPTIONAL ACTIVATOR RHAS-RELATED"/>
    <property type="match status" value="1"/>
</dbReference>
<name>K6WFM8_9MICO</name>
<dbReference type="Proteomes" id="UP000008366">
    <property type="component" value="Unassembled WGS sequence"/>
</dbReference>
<evidence type="ECO:0000259" key="4">
    <source>
        <dbReference type="PROSITE" id="PS01124"/>
    </source>
</evidence>
<dbReference type="SUPFAM" id="SSF46689">
    <property type="entry name" value="Homeodomain-like"/>
    <property type="match status" value="1"/>
</dbReference>
<dbReference type="InterPro" id="IPR050204">
    <property type="entry name" value="AraC_XylS_family_regulators"/>
</dbReference>
<dbReference type="STRING" id="1184609.KILIM_100_00150"/>
<dbReference type="Pfam" id="PF20240">
    <property type="entry name" value="DUF6597"/>
    <property type="match status" value="1"/>
</dbReference>
<dbReference type="PROSITE" id="PS01124">
    <property type="entry name" value="HTH_ARAC_FAMILY_2"/>
    <property type="match status" value="1"/>
</dbReference>
<dbReference type="SMART" id="SM00342">
    <property type="entry name" value="HTH_ARAC"/>
    <property type="match status" value="1"/>
</dbReference>